<name>A0A161S1L4_9FLAO</name>
<evidence type="ECO:0008006" key="5">
    <source>
        <dbReference type="Google" id="ProtNLM"/>
    </source>
</evidence>
<dbReference type="Proteomes" id="UP000076630">
    <property type="component" value="Unassembled WGS sequence"/>
</dbReference>
<evidence type="ECO:0000313" key="3">
    <source>
        <dbReference type="Proteomes" id="UP000076630"/>
    </source>
</evidence>
<dbReference type="GeneID" id="82256306"/>
<evidence type="ECO:0000313" key="4">
    <source>
        <dbReference type="Proteomes" id="UP000183077"/>
    </source>
</evidence>
<reference evidence="2 4" key="2">
    <citation type="submission" date="2016-10" db="EMBL/GenBank/DDBJ databases">
        <authorList>
            <person name="de Groot N.N."/>
        </authorList>
    </citation>
    <scope>NUCLEOTIDE SEQUENCE [LARGE SCALE GENOMIC DNA]</scope>
    <source>
        <strain evidence="2 4">DSM 23048</strain>
    </source>
</reference>
<protein>
    <recommendedName>
        <fullName evidence="5">DUF4303 domain-containing protein</fullName>
    </recommendedName>
</protein>
<reference evidence="1 3" key="1">
    <citation type="submission" date="2016-01" db="EMBL/GenBank/DDBJ databases">
        <title>Whole genome sequencing of Myroides marinus L41.</title>
        <authorList>
            <person name="Hong K.W."/>
        </authorList>
    </citation>
    <scope>NUCLEOTIDE SEQUENCE [LARGE SCALE GENOMIC DNA]</scope>
    <source>
        <strain evidence="1 3">L41</strain>
    </source>
</reference>
<evidence type="ECO:0000313" key="1">
    <source>
        <dbReference type="EMBL" id="KZE78059.1"/>
    </source>
</evidence>
<dbReference type="RefSeq" id="WP_038987350.1">
    <property type="nucleotide sequence ID" value="NZ_FNYS01000003.1"/>
</dbReference>
<gene>
    <name evidence="1" type="ORF">AV926_13535</name>
    <name evidence="2" type="ORF">SAMN04488018_103180</name>
</gene>
<keyword evidence="3" id="KW-1185">Reference proteome</keyword>
<accession>A0A161S1L4</accession>
<evidence type="ECO:0000313" key="2">
    <source>
        <dbReference type="EMBL" id="SEI71078.1"/>
    </source>
</evidence>
<organism evidence="1 3">
    <name type="scientific">Myroides marinus</name>
    <dbReference type="NCBI Taxonomy" id="703342"/>
    <lineage>
        <taxon>Bacteria</taxon>
        <taxon>Pseudomonadati</taxon>
        <taxon>Bacteroidota</taxon>
        <taxon>Flavobacteriia</taxon>
        <taxon>Flavobacteriales</taxon>
        <taxon>Flavobacteriaceae</taxon>
        <taxon>Myroides</taxon>
    </lineage>
</organism>
<proteinExistence type="predicted"/>
<dbReference type="AlphaFoldDB" id="A0A161S1L4"/>
<sequence>MNWNDFQNKYQFEEVVYTLTKQSIEIVSKSAIKEERFCSFAFNCSAYNGYVLLSLDTDELNRARKFYPPDWTYEVVDDYIEELRELWGREYEPIEDEYFSIVENLDDQVLFENFTNGFLTSLRKVMARLERDKVLSTYLKTTTDVWTLVTEIDADEEEEERLLEVERQNI</sequence>
<dbReference type="EMBL" id="LQNU01000066">
    <property type="protein sequence ID" value="KZE78059.1"/>
    <property type="molecule type" value="Genomic_DNA"/>
</dbReference>
<dbReference type="OrthoDB" id="8702722at2"/>
<dbReference type="Proteomes" id="UP000183077">
    <property type="component" value="Unassembled WGS sequence"/>
</dbReference>
<dbReference type="EMBL" id="FNYS01000003">
    <property type="protein sequence ID" value="SEI71078.1"/>
    <property type="molecule type" value="Genomic_DNA"/>
</dbReference>